<gene>
    <name evidence="2" type="ORF">CUN48_13565</name>
</gene>
<dbReference type="AlphaFoldDB" id="A0A2M8Q9L0"/>
<evidence type="ECO:0000313" key="3">
    <source>
        <dbReference type="Proteomes" id="UP000230790"/>
    </source>
</evidence>
<dbReference type="InterPro" id="IPR025528">
    <property type="entry name" value="BrnA_antitoxin"/>
</dbReference>
<evidence type="ECO:0000256" key="1">
    <source>
        <dbReference type="SAM" id="MobiDB-lite"/>
    </source>
</evidence>
<sequence>MNGSKNALQDTGRDPDDAPELDDAFFERADRFDGPRLIRRGRPPAEVRKVSLTVRFDPDIIEAFRATGPG</sequence>
<reference evidence="2 3" key="1">
    <citation type="submission" date="2017-11" db="EMBL/GenBank/DDBJ databases">
        <title>Evolution of Phototrophy in the Chloroflexi Phylum Driven by Horizontal Gene Transfer.</title>
        <authorList>
            <person name="Ward L.M."/>
            <person name="Hemp J."/>
            <person name="Shih P.M."/>
            <person name="Mcglynn S.E."/>
            <person name="Fischer W."/>
        </authorList>
    </citation>
    <scope>NUCLEOTIDE SEQUENCE [LARGE SCALE GENOMIC DNA]</scope>
    <source>
        <strain evidence="2">JP3_7</strain>
    </source>
</reference>
<dbReference type="EMBL" id="PGTN01000180">
    <property type="protein sequence ID" value="PJF46486.1"/>
    <property type="molecule type" value="Genomic_DNA"/>
</dbReference>
<feature type="non-terminal residue" evidence="2">
    <location>
        <position position="70"/>
    </location>
</feature>
<evidence type="ECO:0008006" key="4">
    <source>
        <dbReference type="Google" id="ProtNLM"/>
    </source>
</evidence>
<accession>A0A2M8Q9L0</accession>
<dbReference type="Proteomes" id="UP000230790">
    <property type="component" value="Unassembled WGS sequence"/>
</dbReference>
<protein>
    <recommendedName>
        <fullName evidence="4">BrnA antitoxin family protein</fullName>
    </recommendedName>
</protein>
<name>A0A2M8Q9L0_9CHLR</name>
<organism evidence="2 3">
    <name type="scientific">Candidatus Thermofonsia Clade 3 bacterium</name>
    <dbReference type="NCBI Taxonomy" id="2364212"/>
    <lineage>
        <taxon>Bacteria</taxon>
        <taxon>Bacillati</taxon>
        <taxon>Chloroflexota</taxon>
        <taxon>Candidatus Thermofontia</taxon>
        <taxon>Candidatus Thermofonsia Clade 3</taxon>
    </lineage>
</organism>
<dbReference type="Pfam" id="PF14384">
    <property type="entry name" value="BrnA_antitoxin"/>
    <property type="match status" value="1"/>
</dbReference>
<proteinExistence type="predicted"/>
<feature type="region of interest" description="Disordered" evidence="1">
    <location>
        <begin position="1"/>
        <end position="22"/>
    </location>
</feature>
<evidence type="ECO:0000313" key="2">
    <source>
        <dbReference type="EMBL" id="PJF46486.1"/>
    </source>
</evidence>
<comment type="caution">
    <text evidence="2">The sequence shown here is derived from an EMBL/GenBank/DDBJ whole genome shotgun (WGS) entry which is preliminary data.</text>
</comment>